<reference evidence="1 2" key="1">
    <citation type="submission" date="2018-08" db="EMBL/GenBank/DDBJ databases">
        <title>Recombination of ecologically and evolutionarily significant loci maintains genetic cohesion in the Pseudomonas syringae species complex.</title>
        <authorList>
            <person name="Dillon M."/>
            <person name="Thakur S."/>
            <person name="Almeida R.N.D."/>
            <person name="Weir B.S."/>
            <person name="Guttman D.S."/>
        </authorList>
    </citation>
    <scope>NUCLEOTIDE SEQUENCE [LARGE SCALE GENOMIC DNA]</scope>
    <source>
        <strain evidence="1 2">ICMP 3883</strain>
    </source>
</reference>
<proteinExistence type="predicted"/>
<dbReference type="EMBL" id="RBNR01000026">
    <property type="protein sequence ID" value="RML47316.1"/>
    <property type="molecule type" value="Genomic_DNA"/>
</dbReference>
<dbReference type="Proteomes" id="UP000280292">
    <property type="component" value="Unassembled WGS sequence"/>
</dbReference>
<sequence>MKLYWLSLSLAIVLAGCQSTRDQMLAKGYQDG</sequence>
<gene>
    <name evidence="1" type="ORF">ALQ95_04634</name>
</gene>
<dbReference type="AlphaFoldDB" id="A0A3M2W7C9"/>
<dbReference type="PROSITE" id="PS51257">
    <property type="entry name" value="PROKAR_LIPOPROTEIN"/>
    <property type="match status" value="1"/>
</dbReference>
<protein>
    <recommendedName>
        <fullName evidence="3">Lipoprotein</fullName>
    </recommendedName>
</protein>
<evidence type="ECO:0000313" key="1">
    <source>
        <dbReference type="EMBL" id="RML47316.1"/>
    </source>
</evidence>
<organism evidence="1 2">
    <name type="scientific">Pseudomonas syringae pv. ribicola</name>
    <dbReference type="NCBI Taxonomy" id="55398"/>
    <lineage>
        <taxon>Bacteria</taxon>
        <taxon>Pseudomonadati</taxon>
        <taxon>Pseudomonadota</taxon>
        <taxon>Gammaproteobacteria</taxon>
        <taxon>Pseudomonadales</taxon>
        <taxon>Pseudomonadaceae</taxon>
        <taxon>Pseudomonas</taxon>
    </lineage>
</organism>
<evidence type="ECO:0008006" key="3">
    <source>
        <dbReference type="Google" id="ProtNLM"/>
    </source>
</evidence>
<name>A0A3M2W7C9_PSESI</name>
<accession>A0A3M2W7C9</accession>
<comment type="caution">
    <text evidence="1">The sequence shown here is derived from an EMBL/GenBank/DDBJ whole genome shotgun (WGS) entry which is preliminary data.</text>
</comment>
<evidence type="ECO:0000313" key="2">
    <source>
        <dbReference type="Proteomes" id="UP000280292"/>
    </source>
</evidence>